<keyword evidence="4" id="KW-0029">Amino-acid transport</keyword>
<dbReference type="InterPro" id="IPR011009">
    <property type="entry name" value="Kinase-like_dom_sf"/>
</dbReference>
<dbReference type="Pfam" id="PF01490">
    <property type="entry name" value="Aa_trans"/>
    <property type="match status" value="1"/>
</dbReference>
<name>A0A8J5KXY2_ZINOF</name>
<reference evidence="9 10" key="1">
    <citation type="submission" date="2020-08" db="EMBL/GenBank/DDBJ databases">
        <title>Plant Genome Project.</title>
        <authorList>
            <person name="Zhang R.-G."/>
        </authorList>
    </citation>
    <scope>NUCLEOTIDE SEQUENCE [LARGE SCALE GENOMIC DNA]</scope>
    <source>
        <tissue evidence="9">Rhizome</tissue>
    </source>
</reference>
<comment type="caution">
    <text evidence="9">The sequence shown here is derived from an EMBL/GenBank/DDBJ whole genome shotgun (WGS) entry which is preliminary data.</text>
</comment>
<dbReference type="SUPFAM" id="SSF56112">
    <property type="entry name" value="Protein kinase-like (PK-like)"/>
    <property type="match status" value="1"/>
</dbReference>
<feature type="transmembrane region" description="Helical" evidence="7">
    <location>
        <begin position="200"/>
        <end position="223"/>
    </location>
</feature>
<protein>
    <recommendedName>
        <fullName evidence="8">Amino acid transporter transmembrane domain-containing protein</fullName>
    </recommendedName>
</protein>
<keyword evidence="10" id="KW-1185">Reference proteome</keyword>
<keyword evidence="2" id="KW-0813">Transport</keyword>
<keyword evidence="6 7" id="KW-0472">Membrane</keyword>
<feature type="domain" description="Amino acid transporter transmembrane" evidence="8">
    <location>
        <begin position="182"/>
        <end position="384"/>
    </location>
</feature>
<gene>
    <name evidence="9" type="ORF">ZIOFF_035736</name>
</gene>
<feature type="transmembrane region" description="Helical" evidence="7">
    <location>
        <begin position="302"/>
        <end position="323"/>
    </location>
</feature>
<evidence type="ECO:0000256" key="1">
    <source>
        <dbReference type="ARBA" id="ARBA00004370"/>
    </source>
</evidence>
<dbReference type="AlphaFoldDB" id="A0A8J5KXY2"/>
<accession>A0A8J5KXY2</accession>
<evidence type="ECO:0000256" key="3">
    <source>
        <dbReference type="ARBA" id="ARBA00022692"/>
    </source>
</evidence>
<evidence type="ECO:0000256" key="7">
    <source>
        <dbReference type="SAM" id="Phobius"/>
    </source>
</evidence>
<dbReference type="GO" id="GO:0016020">
    <property type="term" value="C:membrane"/>
    <property type="evidence" value="ECO:0007669"/>
    <property type="project" value="UniProtKB-SubCell"/>
</dbReference>
<feature type="transmembrane region" description="Helical" evidence="7">
    <location>
        <begin position="344"/>
        <end position="365"/>
    </location>
</feature>
<evidence type="ECO:0000313" key="9">
    <source>
        <dbReference type="EMBL" id="KAG6503423.1"/>
    </source>
</evidence>
<keyword evidence="3 7" id="KW-0812">Transmembrane</keyword>
<evidence type="ECO:0000256" key="4">
    <source>
        <dbReference type="ARBA" id="ARBA00022970"/>
    </source>
</evidence>
<dbReference type="EMBL" id="JACMSC010000010">
    <property type="protein sequence ID" value="KAG6503423.1"/>
    <property type="molecule type" value="Genomic_DNA"/>
</dbReference>
<dbReference type="PANTHER" id="PTHR48017">
    <property type="entry name" value="OS05G0424000 PROTEIN-RELATED"/>
    <property type="match status" value="1"/>
</dbReference>
<evidence type="ECO:0000256" key="6">
    <source>
        <dbReference type="ARBA" id="ARBA00023136"/>
    </source>
</evidence>
<dbReference type="InterPro" id="IPR013057">
    <property type="entry name" value="AA_transpt_TM"/>
</dbReference>
<evidence type="ECO:0000256" key="5">
    <source>
        <dbReference type="ARBA" id="ARBA00022989"/>
    </source>
</evidence>
<evidence type="ECO:0000313" key="10">
    <source>
        <dbReference type="Proteomes" id="UP000734854"/>
    </source>
</evidence>
<proteinExistence type="predicted"/>
<organism evidence="9 10">
    <name type="scientific">Zingiber officinale</name>
    <name type="common">Ginger</name>
    <name type="synonym">Amomum zingiber</name>
    <dbReference type="NCBI Taxonomy" id="94328"/>
    <lineage>
        <taxon>Eukaryota</taxon>
        <taxon>Viridiplantae</taxon>
        <taxon>Streptophyta</taxon>
        <taxon>Embryophyta</taxon>
        <taxon>Tracheophyta</taxon>
        <taxon>Spermatophyta</taxon>
        <taxon>Magnoliopsida</taxon>
        <taxon>Liliopsida</taxon>
        <taxon>Zingiberales</taxon>
        <taxon>Zingiberaceae</taxon>
        <taxon>Zingiber</taxon>
    </lineage>
</organism>
<dbReference type="Proteomes" id="UP000734854">
    <property type="component" value="Unassembled WGS sequence"/>
</dbReference>
<keyword evidence="5 7" id="KW-1133">Transmembrane helix</keyword>
<sequence>MVFDRLWKSESSLAGDVIPDPFTRFLSSRGVPDQSLDINSLRVDFRCFAVTKLAGCATERGIHSRNKKVMELVAKGWSALQEVDRVIDYADQNDTCLIPQLRGAKENFELALEIDNMNTHARYWLARMHFKYHALEVEKRWTLNDFDIGKPLGRGKFGHVYLAREKKLRVTAQMHSILEFVFLVLSVSQERPPSISYQPLPSSSFCSTAFLILNAFGIIAFAFRGHNLALEIQATMPSIFKHPAHVPMWRGAKVAYLLIAMCLFPIAIGGFWAYGNLVSMPMPQGGILNALYIYHNHDIPRGLLATTFLLVVFNCLSSFQIYSMPVFDSFEVGYTSRTNRPYSIWVRSGFRVFYGFISFFIGVALPFLSSLAGILGGLTLPVSVYVNFSNFY</sequence>
<dbReference type="Gene3D" id="3.30.200.20">
    <property type="entry name" value="Phosphorylase Kinase, domain 1"/>
    <property type="match status" value="1"/>
</dbReference>
<feature type="transmembrane region" description="Helical" evidence="7">
    <location>
        <begin position="254"/>
        <end position="274"/>
    </location>
</feature>
<evidence type="ECO:0000256" key="2">
    <source>
        <dbReference type="ARBA" id="ARBA00022448"/>
    </source>
</evidence>
<evidence type="ECO:0000259" key="8">
    <source>
        <dbReference type="Pfam" id="PF01490"/>
    </source>
</evidence>
<comment type="subcellular location">
    <subcellularLocation>
        <location evidence="1">Membrane</location>
    </subcellularLocation>
</comment>
<dbReference type="GO" id="GO:0006865">
    <property type="term" value="P:amino acid transport"/>
    <property type="evidence" value="ECO:0007669"/>
    <property type="project" value="UniProtKB-KW"/>
</dbReference>